<gene>
    <name evidence="7 11" type="primary">rho</name>
    <name evidence="11" type="ORF">ACFQDI_20090</name>
</gene>
<evidence type="ECO:0000256" key="3">
    <source>
        <dbReference type="ARBA" id="ARBA00022806"/>
    </source>
</evidence>
<dbReference type="SUPFAM" id="SSF52540">
    <property type="entry name" value="P-loop containing nucleoside triphosphate hydrolases"/>
    <property type="match status" value="1"/>
</dbReference>
<accession>A0ABW0KVE6</accession>
<dbReference type="EMBL" id="JBHSMQ010000008">
    <property type="protein sequence ID" value="MFC5457180.1"/>
    <property type="molecule type" value="Genomic_DNA"/>
</dbReference>
<evidence type="ECO:0000256" key="4">
    <source>
        <dbReference type="ARBA" id="ARBA00022884"/>
    </source>
</evidence>
<proteinExistence type="inferred from homology"/>
<comment type="similarity">
    <text evidence="7 8">Belongs to the Rho family.</text>
</comment>
<dbReference type="Pfam" id="PF00006">
    <property type="entry name" value="ATP-synt_ab"/>
    <property type="match status" value="1"/>
</dbReference>
<evidence type="ECO:0000256" key="1">
    <source>
        <dbReference type="ARBA" id="ARBA00022472"/>
    </source>
</evidence>
<evidence type="ECO:0000256" key="6">
    <source>
        <dbReference type="ARBA" id="ARBA00023163"/>
    </source>
</evidence>
<dbReference type="Pfam" id="PF07497">
    <property type="entry name" value="Rho_RNA_bind"/>
    <property type="match status" value="1"/>
</dbReference>
<dbReference type="PANTHER" id="PTHR46425">
    <property type="entry name" value="TRANSCRIPTION TERMINATION FACTOR RHO"/>
    <property type="match status" value="1"/>
</dbReference>
<feature type="compositionally biased region" description="Pro residues" evidence="9">
    <location>
        <begin position="141"/>
        <end position="153"/>
    </location>
</feature>
<organism evidence="11 12">
    <name type="scientific">Prosthecobacter fluviatilis</name>
    <dbReference type="NCBI Taxonomy" id="445931"/>
    <lineage>
        <taxon>Bacteria</taxon>
        <taxon>Pseudomonadati</taxon>
        <taxon>Verrucomicrobiota</taxon>
        <taxon>Verrucomicrobiia</taxon>
        <taxon>Verrucomicrobiales</taxon>
        <taxon>Verrucomicrobiaceae</taxon>
        <taxon>Prosthecobacter</taxon>
    </lineage>
</organism>
<dbReference type="InterPro" id="IPR011113">
    <property type="entry name" value="Rho_RNA-bd"/>
</dbReference>
<dbReference type="InterPro" id="IPR004665">
    <property type="entry name" value="Term_rho"/>
</dbReference>
<feature type="compositionally biased region" description="Acidic residues" evidence="9">
    <location>
        <begin position="161"/>
        <end position="172"/>
    </location>
</feature>
<feature type="compositionally biased region" description="Pro residues" evidence="9">
    <location>
        <begin position="262"/>
        <end position="273"/>
    </location>
</feature>
<feature type="domain" description="Rho RNA-BD" evidence="10">
    <location>
        <begin position="271"/>
        <end position="343"/>
    </location>
</feature>
<dbReference type="Gene3D" id="3.40.50.300">
    <property type="entry name" value="P-loop containing nucleotide triphosphate hydrolases"/>
    <property type="match status" value="1"/>
</dbReference>
<keyword evidence="12" id="KW-1185">Reference proteome</keyword>
<dbReference type="InterPro" id="IPR027417">
    <property type="entry name" value="P-loop_NTPase"/>
</dbReference>
<keyword evidence="6 7" id="KW-0804">Transcription</keyword>
<name>A0ABW0KVE6_9BACT</name>
<feature type="region of interest" description="Disordered" evidence="9">
    <location>
        <begin position="44"/>
        <end position="66"/>
    </location>
</feature>
<evidence type="ECO:0000313" key="11">
    <source>
        <dbReference type="EMBL" id="MFC5457180.1"/>
    </source>
</evidence>
<dbReference type="GO" id="GO:0016787">
    <property type="term" value="F:hydrolase activity"/>
    <property type="evidence" value="ECO:0007669"/>
    <property type="project" value="UniProtKB-KW"/>
</dbReference>
<keyword evidence="2 7" id="KW-0378">Hydrolase</keyword>
<dbReference type="SUPFAM" id="SSF50249">
    <property type="entry name" value="Nucleic acid-binding proteins"/>
    <property type="match status" value="1"/>
</dbReference>
<feature type="binding site" evidence="7">
    <location>
        <position position="429"/>
    </location>
    <ligand>
        <name>ATP</name>
        <dbReference type="ChEBI" id="CHEBI:30616"/>
    </ligand>
</feature>
<evidence type="ECO:0000256" key="5">
    <source>
        <dbReference type="ARBA" id="ARBA00023015"/>
    </source>
</evidence>
<dbReference type="EC" id="3.6.4.-" evidence="7"/>
<feature type="compositionally biased region" description="Low complexity" evidence="9">
    <location>
        <begin position="113"/>
        <end position="140"/>
    </location>
</feature>
<evidence type="ECO:0000256" key="7">
    <source>
        <dbReference type="HAMAP-Rule" id="MF_01884"/>
    </source>
</evidence>
<keyword evidence="5 7" id="KW-0805">Transcription regulation</keyword>
<comment type="caution">
    <text evidence="11">The sequence shown here is derived from an EMBL/GenBank/DDBJ whole genome shotgun (WGS) entry which is preliminary data.</text>
</comment>
<keyword evidence="7" id="KW-0067">ATP-binding</keyword>
<keyword evidence="1 7" id="KW-0806">Transcription termination</keyword>
<feature type="compositionally biased region" description="Basic residues" evidence="9">
    <location>
        <begin position="85"/>
        <end position="95"/>
    </location>
</feature>
<feature type="compositionally biased region" description="Basic and acidic residues" evidence="9">
    <location>
        <begin position="238"/>
        <end position="247"/>
    </location>
</feature>
<dbReference type="RefSeq" id="WP_377170195.1">
    <property type="nucleotide sequence ID" value="NZ_JBHSMQ010000008.1"/>
</dbReference>
<protein>
    <recommendedName>
        <fullName evidence="7">Transcription termination factor Rho</fullName>
        <ecNumber evidence="7">3.6.4.-</ecNumber>
    </recommendedName>
    <alternativeName>
        <fullName evidence="7">ATP-dependent helicase Rho</fullName>
    </alternativeName>
</protein>
<dbReference type="Gene3D" id="2.40.50.140">
    <property type="entry name" value="Nucleic acid-binding proteins"/>
    <property type="match status" value="1"/>
</dbReference>
<feature type="binding site" evidence="7">
    <location>
        <begin position="386"/>
        <end position="391"/>
    </location>
    <ligand>
        <name>ATP</name>
        <dbReference type="ChEBI" id="CHEBI:30616"/>
    </ligand>
</feature>
<comment type="function">
    <text evidence="7">Facilitates transcription termination by a mechanism that involves Rho binding to the nascent RNA, activation of Rho's RNA-dependent ATPase activity, and release of the mRNA from the DNA template.</text>
</comment>
<dbReference type="PANTHER" id="PTHR46425:SF1">
    <property type="entry name" value="TRANSCRIPTION TERMINATION FACTOR RHO"/>
    <property type="match status" value="1"/>
</dbReference>
<feature type="binding site" evidence="7">
    <location>
        <begin position="398"/>
        <end position="403"/>
    </location>
    <ligand>
        <name>ATP</name>
        <dbReference type="ChEBI" id="CHEBI:30616"/>
    </ligand>
</feature>
<sequence length="637" mass="68971">MSDETTAELEAPKTKRKAPAKKAAVKKAATKAKAEPLVEIAAAEEAAPPAKKVSKAKAKAAPAAEPVVEVAPVITEQEAPVAAKPKAKVARKTAKKKADSAEAAPELNLEITAAPAPAPAEAPATLVQEAPAPVAEAPAPVAAPAPAAAPQPTAPAANPESAEDSEGDDEAEGSSPATEPNGLPRYTVIGENGQPRPMTAKERRKAKFERWKQRRAERDAQRRSGAPYTPNPNGNRDGGNRDRDRDNGSPQQNAQGGRNYEPEPPVPLGPPEPANGILEMSPKGYGFLRRRELSFAQHPQDAFIAPEFIRKYGLREGMQIVGVQCKGARGPQITEVTEVNGRNPLAMRDMPLFEELKAVNPNKRYQLETVKDRLTTRVIDMMTPVGRGQRGLIVAAPRAGKTTILQHIAEAVVTNHPGTHLMILLVDERPEEVTEFKRILPQAEIYASNNDQDVKSHTRISTFAIERAKRLVECGEHVFMLMDSITRMARAFNNTAKSGAVMSGGVGVGALEIPRRLFAAARNTRTAGSLTILGTALVETGTRMDDLIFQEFKGTGNMELVLDRKIAEQFVFPAVNIFKSGTRREELLLQTFQLDKIHMLRRGLAGHKPVEAIQRVISLLERYPSNAQMLVDLPSKS</sequence>
<dbReference type="InterPro" id="IPR012340">
    <property type="entry name" value="NA-bd_OB-fold"/>
</dbReference>
<evidence type="ECO:0000256" key="2">
    <source>
        <dbReference type="ARBA" id="ARBA00022801"/>
    </source>
</evidence>
<dbReference type="HAMAP" id="MF_01884">
    <property type="entry name" value="Rho"/>
    <property type="match status" value="1"/>
</dbReference>
<dbReference type="NCBIfam" id="NF006886">
    <property type="entry name" value="PRK09376.1"/>
    <property type="match status" value="1"/>
</dbReference>
<dbReference type="SMART" id="SM00382">
    <property type="entry name" value="AAA"/>
    <property type="match status" value="1"/>
</dbReference>
<comment type="subunit">
    <text evidence="7">Homohexamer. The homohexamer assembles into an open ring structure.</text>
</comment>
<keyword evidence="3 7" id="KW-0347">Helicase</keyword>
<keyword evidence="4 7" id="KW-0694">RNA-binding</keyword>
<feature type="compositionally biased region" description="Basic and acidic residues" evidence="9">
    <location>
        <begin position="208"/>
        <end position="222"/>
    </location>
</feature>
<keyword evidence="7" id="KW-0547">Nucleotide-binding</keyword>
<evidence type="ECO:0000256" key="8">
    <source>
        <dbReference type="PROSITE-ProRule" id="PRU01203"/>
    </source>
</evidence>
<comment type="caution">
    <text evidence="7">Lacks conserved residue(s) required for the propagation of feature annotation.</text>
</comment>
<reference evidence="12" key="1">
    <citation type="journal article" date="2019" name="Int. J. Syst. Evol. Microbiol.">
        <title>The Global Catalogue of Microorganisms (GCM) 10K type strain sequencing project: providing services to taxonomists for standard genome sequencing and annotation.</title>
        <authorList>
            <consortium name="The Broad Institute Genomics Platform"/>
            <consortium name="The Broad Institute Genome Sequencing Center for Infectious Disease"/>
            <person name="Wu L."/>
            <person name="Ma J."/>
        </authorList>
    </citation>
    <scope>NUCLEOTIDE SEQUENCE [LARGE SCALE GENOMIC DNA]</scope>
    <source>
        <strain evidence="12">CGMCC 4.1469</strain>
    </source>
</reference>
<evidence type="ECO:0000256" key="9">
    <source>
        <dbReference type="SAM" id="MobiDB-lite"/>
    </source>
</evidence>
<dbReference type="PROSITE" id="PS51856">
    <property type="entry name" value="RHO_RNA_BD"/>
    <property type="match status" value="1"/>
</dbReference>
<dbReference type="Proteomes" id="UP001596052">
    <property type="component" value="Unassembled WGS sequence"/>
</dbReference>
<evidence type="ECO:0000313" key="12">
    <source>
        <dbReference type="Proteomes" id="UP001596052"/>
    </source>
</evidence>
<feature type="region of interest" description="Disordered" evidence="9">
    <location>
        <begin position="79"/>
        <end position="280"/>
    </location>
</feature>
<evidence type="ECO:0000259" key="10">
    <source>
        <dbReference type="PROSITE" id="PS51856"/>
    </source>
</evidence>
<feature type="region of interest" description="Disordered" evidence="9">
    <location>
        <begin position="1"/>
        <end position="22"/>
    </location>
</feature>
<dbReference type="InterPro" id="IPR003593">
    <property type="entry name" value="AAA+_ATPase"/>
</dbReference>
<dbReference type="InterPro" id="IPR000194">
    <property type="entry name" value="ATPase_F1/V1/A1_a/bsu_nucl-bd"/>
</dbReference>